<accession>A0ACB7PFE1</accession>
<keyword evidence="2" id="KW-1185">Reference proteome</keyword>
<name>A0ACB7PFE1_9PEZI</name>
<reference evidence="1 2" key="1">
    <citation type="journal article" date="2021" name="Nat. Commun.">
        <title>Genetic determinants of endophytism in the Arabidopsis root mycobiome.</title>
        <authorList>
            <person name="Mesny F."/>
            <person name="Miyauchi S."/>
            <person name="Thiergart T."/>
            <person name="Pickel B."/>
            <person name="Atanasova L."/>
            <person name="Karlsson M."/>
            <person name="Huettel B."/>
            <person name="Barry K.W."/>
            <person name="Haridas S."/>
            <person name="Chen C."/>
            <person name="Bauer D."/>
            <person name="Andreopoulos W."/>
            <person name="Pangilinan J."/>
            <person name="LaButti K."/>
            <person name="Riley R."/>
            <person name="Lipzen A."/>
            <person name="Clum A."/>
            <person name="Drula E."/>
            <person name="Henrissat B."/>
            <person name="Kohler A."/>
            <person name="Grigoriev I.V."/>
            <person name="Martin F.M."/>
            <person name="Hacquard S."/>
        </authorList>
    </citation>
    <scope>NUCLEOTIDE SEQUENCE [LARGE SCALE GENOMIC DNA]</scope>
    <source>
        <strain evidence="1 2">MPI-SDFR-AT-0079</strain>
    </source>
</reference>
<protein>
    <submittedName>
        <fullName evidence="1">Cytochrome P450</fullName>
    </submittedName>
</protein>
<gene>
    <name evidence="1" type="ORF">F5144DRAFT_601134</name>
</gene>
<comment type="caution">
    <text evidence="1">The sequence shown here is derived from an EMBL/GenBank/DDBJ whole genome shotgun (WGS) entry which is preliminary data.</text>
</comment>
<evidence type="ECO:0000313" key="2">
    <source>
        <dbReference type="Proteomes" id="UP000724584"/>
    </source>
</evidence>
<dbReference type="Proteomes" id="UP000724584">
    <property type="component" value="Unassembled WGS sequence"/>
</dbReference>
<sequence length="529" mass="57638">MAVPLLHLSTHLGIPPTILALSLVVLLLVLYLLRWALCPTLDPREPPMLWPKIPLIGHSLSIVSEGGGYYGRLYKTTPHPALTLPTLTQKLYLLNSTALIAAALRSPTLSFDPFIVLFSQNALAASEADVQRLRDPAYLRAAKKPFYPSMSGEWLRGMVGVALGEIAGGLNELGVGGGGDGDGGDGVGSGSGSGGGVCEVGHVGEWLREGISKAIVRALYGSRNPITLGRLYDIWEFDRKITVLTLGLAPRLLARKAVAGRGRIQAALYEYYREGHDQGPDVSAFVRNRAAAKREMGVCAADLASGETDIPWTALTNTIPSLAWVFVSVFARPDFAERVRQETAEATTMDGDKASVNVEELGKKPFINGVVHEVQRMYNKLCGYREVLEDTVLRDADGREYLLKKGSSAQWFHGVPHLSEDVWGPDAREFNPERFIDTPAEEEKKRRGAYIPFGGGKHLCPGRRFAVTEIIGMVGAIALMFDVEGVSVPPAKAGFAGCAMAHPDWKGNPPRVRFSRRKDWEKVQLEFIV</sequence>
<dbReference type="EMBL" id="JAGIZQ010000003">
    <property type="protein sequence ID" value="KAH6636380.1"/>
    <property type="molecule type" value="Genomic_DNA"/>
</dbReference>
<organism evidence="1 2">
    <name type="scientific">Chaetomium tenue</name>
    <dbReference type="NCBI Taxonomy" id="1854479"/>
    <lineage>
        <taxon>Eukaryota</taxon>
        <taxon>Fungi</taxon>
        <taxon>Dikarya</taxon>
        <taxon>Ascomycota</taxon>
        <taxon>Pezizomycotina</taxon>
        <taxon>Sordariomycetes</taxon>
        <taxon>Sordariomycetidae</taxon>
        <taxon>Sordariales</taxon>
        <taxon>Chaetomiaceae</taxon>
        <taxon>Chaetomium</taxon>
    </lineage>
</organism>
<evidence type="ECO:0000313" key="1">
    <source>
        <dbReference type="EMBL" id="KAH6636380.1"/>
    </source>
</evidence>
<proteinExistence type="predicted"/>